<gene>
    <name evidence="5" type="ORF">HUG10_00490</name>
</gene>
<keyword evidence="3" id="KW-0732">Signal</keyword>
<dbReference type="PANTHER" id="PTHR30222:SF17">
    <property type="entry name" value="SPERMIDINE_PUTRESCINE-BINDING PERIPLASMIC PROTEIN"/>
    <property type="match status" value="1"/>
</dbReference>
<dbReference type="PROSITE" id="PS51257">
    <property type="entry name" value="PROKAR_LIPOPROTEIN"/>
    <property type="match status" value="1"/>
</dbReference>
<dbReference type="PRINTS" id="PR00909">
    <property type="entry name" value="SPERMDNBNDNG"/>
</dbReference>
<dbReference type="GO" id="GO:0015846">
    <property type="term" value="P:polyamine transport"/>
    <property type="evidence" value="ECO:0007669"/>
    <property type="project" value="InterPro"/>
</dbReference>
<dbReference type="GO" id="GO:0019808">
    <property type="term" value="F:polyamine binding"/>
    <property type="evidence" value="ECO:0007669"/>
    <property type="project" value="InterPro"/>
</dbReference>
<dbReference type="NCBIfam" id="TIGR01409">
    <property type="entry name" value="TAT_signal_seq"/>
    <property type="match status" value="1"/>
</dbReference>
<name>A0A7D5G9T0_9EURY</name>
<reference evidence="5 6" key="1">
    <citation type="submission" date="2020-07" db="EMBL/GenBank/DDBJ databases">
        <title>Gai3-2, isolated from salt lake.</title>
        <authorList>
            <person name="Cui H."/>
            <person name="Shi X."/>
        </authorList>
    </citation>
    <scope>NUCLEOTIDE SEQUENCE [LARGE SCALE GENOMIC DNA]</scope>
    <source>
        <strain evidence="5 6">Gai3-2</strain>
    </source>
</reference>
<dbReference type="EMBL" id="CP058529">
    <property type="protein sequence ID" value="QLG26106.1"/>
    <property type="molecule type" value="Genomic_DNA"/>
</dbReference>
<dbReference type="AlphaFoldDB" id="A0A7D5G9T0"/>
<accession>A0A7D5G9T0</accession>
<dbReference type="InterPro" id="IPR006059">
    <property type="entry name" value="SBP"/>
</dbReference>
<dbReference type="InterPro" id="IPR006311">
    <property type="entry name" value="TAT_signal"/>
</dbReference>
<dbReference type="SUPFAM" id="SSF53850">
    <property type="entry name" value="Periplasmic binding protein-like II"/>
    <property type="match status" value="1"/>
</dbReference>
<comment type="subcellular location">
    <subcellularLocation>
        <location evidence="1">Periplasm</location>
    </subcellularLocation>
</comment>
<dbReference type="InterPro" id="IPR019546">
    <property type="entry name" value="TAT_signal_bac_arc"/>
</dbReference>
<organism evidence="5 6">
    <name type="scientific">Halorarum halophilum</name>
    <dbReference type="NCBI Taxonomy" id="2743090"/>
    <lineage>
        <taxon>Archaea</taxon>
        <taxon>Methanobacteriati</taxon>
        <taxon>Methanobacteriota</taxon>
        <taxon>Stenosarchaea group</taxon>
        <taxon>Halobacteria</taxon>
        <taxon>Halobacteriales</taxon>
        <taxon>Haloferacaceae</taxon>
        <taxon>Halorarum</taxon>
    </lineage>
</organism>
<dbReference type="KEGG" id="halg:HUG10_00490"/>
<protein>
    <submittedName>
        <fullName evidence="5">Extracellular solute-binding protein</fullName>
    </submittedName>
</protein>
<sequence>MRKGTDGRSTVNRRRFVQGAAAAGITAAAGCLGGGGGGESDRVPTDVEEWPPENLESNLNMWNWYDSWAEWAIDAFGDEFDVQVSNTGFSSPDQWYSQLEAGNSEIDNIAATTNWVERSIENDFLHEIPVDVMPAWENITDRIKEASSYQQDGKTYAVPESLVLYPLTYNDEYFDSAPTSWGVLWDDQHEGNLCMWDNATVSCQIAAMYTGQDPIQPDDFKEIEEVLVQQKPLLQTYWGDYQQGMSLFVNEDVVAGPLTMGRTYTARFQEGAPVHYTAPDEGAMYTSDLFVIPKGSPNPIASLQFTNWASETENAAKLFETMGYQPAVDISDELSQEDAEFTNWPDDWNLIFSETLSDEVRSRYDEIWTAVKAA</sequence>
<keyword evidence="2" id="KW-0813">Transport</keyword>
<dbReference type="Proteomes" id="UP000509750">
    <property type="component" value="Chromosome"/>
</dbReference>
<dbReference type="PANTHER" id="PTHR30222">
    <property type="entry name" value="SPERMIDINE/PUTRESCINE-BINDING PERIPLASMIC PROTEIN"/>
    <property type="match status" value="1"/>
</dbReference>
<evidence type="ECO:0000256" key="4">
    <source>
        <dbReference type="ARBA" id="ARBA00022764"/>
    </source>
</evidence>
<dbReference type="Gene3D" id="3.40.190.10">
    <property type="entry name" value="Periplasmic binding protein-like II"/>
    <property type="match status" value="2"/>
</dbReference>
<evidence type="ECO:0000313" key="5">
    <source>
        <dbReference type="EMBL" id="QLG26106.1"/>
    </source>
</evidence>
<dbReference type="Pfam" id="PF13416">
    <property type="entry name" value="SBP_bac_8"/>
    <property type="match status" value="1"/>
</dbReference>
<evidence type="ECO:0000256" key="3">
    <source>
        <dbReference type="ARBA" id="ARBA00022729"/>
    </source>
</evidence>
<dbReference type="InterPro" id="IPR001188">
    <property type="entry name" value="Sperm_putr-bd"/>
</dbReference>
<evidence type="ECO:0000256" key="2">
    <source>
        <dbReference type="ARBA" id="ARBA00022448"/>
    </source>
</evidence>
<proteinExistence type="predicted"/>
<dbReference type="PROSITE" id="PS51318">
    <property type="entry name" value="TAT"/>
    <property type="match status" value="1"/>
</dbReference>
<dbReference type="GO" id="GO:0042597">
    <property type="term" value="C:periplasmic space"/>
    <property type="evidence" value="ECO:0007669"/>
    <property type="project" value="UniProtKB-SubCell"/>
</dbReference>
<evidence type="ECO:0000313" key="6">
    <source>
        <dbReference type="Proteomes" id="UP000509750"/>
    </source>
</evidence>
<keyword evidence="4" id="KW-0574">Periplasm</keyword>
<evidence type="ECO:0000256" key="1">
    <source>
        <dbReference type="ARBA" id="ARBA00004418"/>
    </source>
</evidence>
<keyword evidence="6" id="KW-1185">Reference proteome</keyword>